<dbReference type="Pfam" id="PF14579">
    <property type="entry name" value="HHH_6"/>
    <property type="match status" value="1"/>
</dbReference>
<feature type="non-terminal residue" evidence="2">
    <location>
        <position position="1"/>
    </location>
</feature>
<dbReference type="InterPro" id="IPR029460">
    <property type="entry name" value="DNAPol_HHH"/>
</dbReference>
<feature type="non-terminal residue" evidence="2">
    <location>
        <position position="269"/>
    </location>
</feature>
<gene>
    <name evidence="2" type="ORF">S03H2_44617</name>
</gene>
<dbReference type="CDD" id="cd04485">
    <property type="entry name" value="DnaE_OBF"/>
    <property type="match status" value="1"/>
</dbReference>
<protein>
    <recommendedName>
        <fullName evidence="1">DNA polymerase helix-hairpin-helix motif domain-containing protein</fullName>
    </recommendedName>
</protein>
<feature type="domain" description="DNA polymerase helix-hairpin-helix motif" evidence="1">
    <location>
        <begin position="28"/>
        <end position="115"/>
    </location>
</feature>
<evidence type="ECO:0000259" key="1">
    <source>
        <dbReference type="Pfam" id="PF14579"/>
    </source>
</evidence>
<dbReference type="EMBL" id="BARU01027909">
    <property type="protein sequence ID" value="GAH64520.1"/>
    <property type="molecule type" value="Genomic_DNA"/>
</dbReference>
<dbReference type="PANTHER" id="PTHR32294:SF0">
    <property type="entry name" value="DNA POLYMERASE III SUBUNIT ALPHA"/>
    <property type="match status" value="1"/>
</dbReference>
<evidence type="ECO:0000313" key="2">
    <source>
        <dbReference type="EMBL" id="GAH64520.1"/>
    </source>
</evidence>
<reference evidence="2" key="1">
    <citation type="journal article" date="2014" name="Front. Microbiol.">
        <title>High frequency of phylogenetically diverse reductive dehalogenase-homologous genes in deep subseafloor sedimentary metagenomes.</title>
        <authorList>
            <person name="Kawai M."/>
            <person name="Futagami T."/>
            <person name="Toyoda A."/>
            <person name="Takaki Y."/>
            <person name="Nishi S."/>
            <person name="Hori S."/>
            <person name="Arai W."/>
            <person name="Tsubouchi T."/>
            <person name="Morono Y."/>
            <person name="Uchiyama I."/>
            <person name="Ito T."/>
            <person name="Fujiyama A."/>
            <person name="Inagaki F."/>
            <person name="Takami H."/>
        </authorList>
    </citation>
    <scope>NUCLEOTIDE SEQUENCE</scope>
    <source>
        <strain evidence="2">Expedition CK06-06</strain>
    </source>
</reference>
<sequence>FMAALLTFESGDTDKVVQYLGEAKRMGIPAGPPDINTCGADFTVDGNTLRFGLAAVKGVGHKAVEAVMASRERVGQFQDLYHFCENVDLRAVNRATLEALIKCGAFDALGAHRAAMLAVAERAIELGNAAAEDRRTGQLSFFGAFGGSGDEKQAPRFPDVEPLSEAQLLQAEKEALGFYVSSHPLVKYGRELQSLGSATCAGLADLAERTPVTLGCMISSVRPRVTKSGRSAGRKMAILTIEDLTASAECVVFAEAYERLGELLAAEAI</sequence>
<accession>X1I5G5</accession>
<proteinExistence type="predicted"/>
<organism evidence="2">
    <name type="scientific">marine sediment metagenome</name>
    <dbReference type="NCBI Taxonomy" id="412755"/>
    <lineage>
        <taxon>unclassified sequences</taxon>
        <taxon>metagenomes</taxon>
        <taxon>ecological metagenomes</taxon>
    </lineage>
</organism>
<dbReference type="InterPro" id="IPR004805">
    <property type="entry name" value="DnaE2/DnaE/PolC"/>
</dbReference>
<dbReference type="Gene3D" id="1.10.150.870">
    <property type="match status" value="1"/>
</dbReference>
<name>X1I5G5_9ZZZZ</name>
<dbReference type="PANTHER" id="PTHR32294">
    <property type="entry name" value="DNA POLYMERASE III SUBUNIT ALPHA"/>
    <property type="match status" value="1"/>
</dbReference>
<dbReference type="AlphaFoldDB" id="X1I5G5"/>
<dbReference type="GO" id="GO:0008408">
    <property type="term" value="F:3'-5' exonuclease activity"/>
    <property type="evidence" value="ECO:0007669"/>
    <property type="project" value="InterPro"/>
</dbReference>
<comment type="caution">
    <text evidence="2">The sequence shown here is derived from an EMBL/GenBank/DDBJ whole genome shotgun (WGS) entry which is preliminary data.</text>
</comment>
<dbReference type="GO" id="GO:0006260">
    <property type="term" value="P:DNA replication"/>
    <property type="evidence" value="ECO:0007669"/>
    <property type="project" value="InterPro"/>
</dbReference>